<dbReference type="EMBL" id="QMQA01000022">
    <property type="protein sequence ID" value="RLE14966.1"/>
    <property type="molecule type" value="Genomic_DNA"/>
</dbReference>
<comment type="similarity">
    <text evidence="1">Belongs to the FlgA family.</text>
</comment>
<keyword evidence="3" id="KW-0966">Cell projection</keyword>
<dbReference type="Pfam" id="PF13144">
    <property type="entry name" value="ChapFlgA"/>
    <property type="match status" value="1"/>
</dbReference>
<feature type="domain" description="Flagella basal body P-ring formation protein FlgA SAF" evidence="2">
    <location>
        <begin position="129"/>
        <end position="192"/>
    </location>
</feature>
<comment type="caution">
    <text evidence="3">The sequence shown here is derived from an EMBL/GenBank/DDBJ whole genome shotgun (WGS) entry which is preliminary data.</text>
</comment>
<protein>
    <recommendedName>
        <fullName evidence="1">Flagella basal body P-ring formation protein FlgA</fullName>
    </recommendedName>
</protein>
<dbReference type="NCBIfam" id="TIGR03170">
    <property type="entry name" value="flgA_cterm"/>
    <property type="match status" value="1"/>
</dbReference>
<keyword evidence="1" id="KW-1005">Bacterial flagellum biogenesis</keyword>
<name>A0A662DM58_UNCAE</name>
<proteinExistence type="inferred from homology"/>
<sequence length="201" mass="22527">MKVIHLLLLVGGLIFLSLATCSFASSLSKEKVVVFLKAEARIRGDSIYLEEIVQDIKADKPLKQKLMRIKVGSFPFCNRKRILSKDYILVRLYQSGLSPGDVVVEGREKIVVTRESFLSPLEDKLNFSEGEENYLVKKGDMVNLVVEEANLRVVMRGRALESGKKGEMVQVLNISSFKKVKGEIVAPFTVKVNPVKIDREG</sequence>
<dbReference type="GO" id="GO:0042597">
    <property type="term" value="C:periplasmic space"/>
    <property type="evidence" value="ECO:0007669"/>
    <property type="project" value="UniProtKB-SubCell"/>
</dbReference>
<accession>A0A662DM58</accession>
<dbReference type="InterPro" id="IPR017585">
    <property type="entry name" value="SAF_FlgA"/>
</dbReference>
<keyword evidence="3" id="KW-0282">Flagellum</keyword>
<evidence type="ECO:0000313" key="4">
    <source>
        <dbReference type="Proteomes" id="UP000280417"/>
    </source>
</evidence>
<dbReference type="PANTHER" id="PTHR36307">
    <property type="entry name" value="FLAGELLA BASAL BODY P-RING FORMATION PROTEIN FLGA"/>
    <property type="match status" value="1"/>
</dbReference>
<dbReference type="InterPro" id="IPR039246">
    <property type="entry name" value="Flagellar_FlgA"/>
</dbReference>
<dbReference type="Proteomes" id="UP000280417">
    <property type="component" value="Unassembled WGS sequence"/>
</dbReference>
<reference evidence="3 4" key="1">
    <citation type="submission" date="2018-06" db="EMBL/GenBank/DDBJ databases">
        <title>Extensive metabolic versatility and redundancy in microbially diverse, dynamic hydrothermal sediments.</title>
        <authorList>
            <person name="Dombrowski N."/>
            <person name="Teske A."/>
            <person name="Baker B.J."/>
        </authorList>
    </citation>
    <scope>NUCLEOTIDE SEQUENCE [LARGE SCALE GENOMIC DNA]</scope>
    <source>
        <strain evidence="3">B3_G15</strain>
    </source>
</reference>
<keyword evidence="3" id="KW-0969">Cilium</keyword>
<organism evidence="3 4">
    <name type="scientific">Aerophobetes bacterium</name>
    <dbReference type="NCBI Taxonomy" id="2030807"/>
    <lineage>
        <taxon>Bacteria</taxon>
        <taxon>Candidatus Aerophobota</taxon>
    </lineage>
</organism>
<dbReference type="AlphaFoldDB" id="A0A662DM58"/>
<comment type="function">
    <text evidence="1">Involved in the assembly process of the P-ring formation. It may associate with FlgF on the rod constituting a structure essential for the P-ring assembly or may act as a modulator protein for the P-ring assembly.</text>
</comment>
<comment type="subcellular location">
    <subcellularLocation>
        <location evidence="1">Periplasm</location>
    </subcellularLocation>
</comment>
<dbReference type="GO" id="GO:0044780">
    <property type="term" value="P:bacterial-type flagellum assembly"/>
    <property type="evidence" value="ECO:0007669"/>
    <property type="project" value="InterPro"/>
</dbReference>
<keyword evidence="1" id="KW-0574">Periplasm</keyword>
<evidence type="ECO:0000256" key="1">
    <source>
        <dbReference type="RuleBase" id="RU362063"/>
    </source>
</evidence>
<dbReference type="PANTHER" id="PTHR36307:SF1">
    <property type="entry name" value="FLAGELLA BASAL BODY P-RING FORMATION PROTEIN FLGA"/>
    <property type="match status" value="1"/>
</dbReference>
<gene>
    <name evidence="3" type="primary">flgA</name>
    <name evidence="3" type="ORF">DRJ04_01345</name>
</gene>
<evidence type="ECO:0000259" key="2">
    <source>
        <dbReference type="Pfam" id="PF13144"/>
    </source>
</evidence>
<dbReference type="Gene3D" id="2.30.30.760">
    <property type="match status" value="1"/>
</dbReference>
<evidence type="ECO:0000313" key="3">
    <source>
        <dbReference type="EMBL" id="RLE14966.1"/>
    </source>
</evidence>